<reference evidence="2 3" key="1">
    <citation type="submission" date="2019-06" db="EMBL/GenBank/DDBJ databases">
        <title>Sequencing the genomes of 1000 actinobacteria strains.</title>
        <authorList>
            <person name="Klenk H.-P."/>
        </authorList>
    </citation>
    <scope>NUCLEOTIDE SEQUENCE [LARGE SCALE GENOMIC DNA]</scope>
    <source>
        <strain evidence="2 3">DSM 42059</strain>
    </source>
</reference>
<organism evidence="2 3">
    <name type="scientific">Streptomyces brevispora</name>
    <dbReference type="NCBI Taxonomy" id="887462"/>
    <lineage>
        <taxon>Bacteria</taxon>
        <taxon>Bacillati</taxon>
        <taxon>Actinomycetota</taxon>
        <taxon>Actinomycetes</taxon>
        <taxon>Kitasatosporales</taxon>
        <taxon>Streptomycetaceae</taxon>
        <taxon>Streptomyces</taxon>
    </lineage>
</organism>
<evidence type="ECO:0000313" key="2">
    <source>
        <dbReference type="EMBL" id="TWG06738.1"/>
    </source>
</evidence>
<dbReference type="EMBL" id="VIWW01000001">
    <property type="protein sequence ID" value="TWG06738.1"/>
    <property type="molecule type" value="Genomic_DNA"/>
</dbReference>
<gene>
    <name evidence="2" type="ORF">FHX80_115233</name>
</gene>
<feature type="region of interest" description="Disordered" evidence="1">
    <location>
        <begin position="161"/>
        <end position="246"/>
    </location>
</feature>
<proteinExistence type="predicted"/>
<dbReference type="Proteomes" id="UP000318186">
    <property type="component" value="Unassembled WGS sequence"/>
</dbReference>
<accession>A0A561V550</accession>
<name>A0A561V550_9ACTN</name>
<dbReference type="RefSeq" id="WP_208764729.1">
    <property type="nucleotide sequence ID" value="NZ_VIWW01000001.1"/>
</dbReference>
<protein>
    <recommendedName>
        <fullName evidence="4">UL36 very large tegument protein</fullName>
    </recommendedName>
</protein>
<evidence type="ECO:0000256" key="1">
    <source>
        <dbReference type="SAM" id="MobiDB-lite"/>
    </source>
</evidence>
<evidence type="ECO:0008006" key="4">
    <source>
        <dbReference type="Google" id="ProtNLM"/>
    </source>
</evidence>
<evidence type="ECO:0000313" key="3">
    <source>
        <dbReference type="Proteomes" id="UP000318186"/>
    </source>
</evidence>
<dbReference type="AlphaFoldDB" id="A0A561V550"/>
<comment type="caution">
    <text evidence="2">The sequence shown here is derived from an EMBL/GenBank/DDBJ whole genome shotgun (WGS) entry which is preliminary data.</text>
</comment>
<sequence>MTVHQPTVSIGEFARYLRYLTQLLDPARGWYGVFRRRDPEGMRACLEGVEIPPWDVMESLFADLATARGAVFAELESARAAELHAASAAAHDRRPGGRRQLVERLELMLREQAHAAQRLRTARAGGEAGAADAESAAWARDDHERAAARCTELRRRLAAVAAPTGRLRDGPEPETGVLDPGPGQARDRRPGSAPDPAPRVVPEPAGPAPAPAPPAPGWAPPTAPAPPAPGWAPPAAPAALAPPVRRRPRGARFAGLDVDEESPGSVAPVPPVPPAAATVPRGARFGGAPGADGVPAGRAAAAPDPAALKSARDTVAALHRLRAQGRSGEAHGVLCEAAGQPADRLPVLAAELQRAGLDADWSTLLWEVSSLSPAALAAAAAALAEAGRPADCDRLLRQGVARPAAEIADAVVALDRAGRGPQAQALLGAFVRVRTPQDAARIAESDPRHLVPQLLAAAREVSRARERDVVHALRVAGIGR</sequence>
<feature type="compositionally biased region" description="Pro residues" evidence="1">
    <location>
        <begin position="193"/>
        <end position="236"/>
    </location>
</feature>